<keyword evidence="1" id="KW-0521">NADP</keyword>
<dbReference type="KEGG" id="blq:L21SP5_01561"/>
<proteinExistence type="inferred from homology"/>
<name>A0A0S2HYQ9_9BACT</name>
<dbReference type="Pfam" id="PF00248">
    <property type="entry name" value="Aldo_ket_red"/>
    <property type="match status" value="1"/>
</dbReference>
<dbReference type="InterPro" id="IPR050523">
    <property type="entry name" value="AKR_Detox_Biosynth"/>
</dbReference>
<dbReference type="EC" id="1.-.-.-" evidence="5"/>
<protein>
    <submittedName>
        <fullName evidence="5">Oxidoreductase YdhF</fullName>
        <ecNumber evidence="5">1.-.-.-</ecNumber>
    </submittedName>
</protein>
<organism evidence="5 6">
    <name type="scientific">Salinivirga cyanobacteriivorans</name>
    <dbReference type="NCBI Taxonomy" id="1307839"/>
    <lineage>
        <taxon>Bacteria</taxon>
        <taxon>Pseudomonadati</taxon>
        <taxon>Bacteroidota</taxon>
        <taxon>Bacteroidia</taxon>
        <taxon>Bacteroidales</taxon>
        <taxon>Salinivirgaceae</taxon>
        <taxon>Salinivirga</taxon>
    </lineage>
</organism>
<evidence type="ECO:0000256" key="1">
    <source>
        <dbReference type="ARBA" id="ARBA00022857"/>
    </source>
</evidence>
<dbReference type="InterPro" id="IPR036812">
    <property type="entry name" value="NAD(P)_OxRdtase_dom_sf"/>
</dbReference>
<gene>
    <name evidence="5" type="primary">ydhF</name>
    <name evidence="5" type="ORF">L21SP5_01561</name>
</gene>
<dbReference type="PANTHER" id="PTHR43364">
    <property type="entry name" value="NADH-SPECIFIC METHYLGLYOXAL REDUCTASE-RELATED"/>
    <property type="match status" value="1"/>
</dbReference>
<accession>A0A0S2HYQ9</accession>
<comment type="similarity">
    <text evidence="3">Belongs to the aldo/keto reductase family. Aldo/keto reductase 2 subfamily.</text>
</comment>
<keyword evidence="2 5" id="KW-0560">Oxidoreductase</keyword>
<evidence type="ECO:0000256" key="2">
    <source>
        <dbReference type="ARBA" id="ARBA00023002"/>
    </source>
</evidence>
<reference evidence="5 6" key="1">
    <citation type="submission" date="2015-11" db="EMBL/GenBank/DDBJ databases">
        <title>Description and complete genome sequence of a novel strain predominating in hypersaline microbial mats and representing a new family of the Bacteriodetes phylum.</title>
        <authorList>
            <person name="Spring S."/>
            <person name="Bunk B."/>
            <person name="Sproer C."/>
            <person name="Klenk H.-P."/>
        </authorList>
    </citation>
    <scope>NUCLEOTIDE SEQUENCE [LARGE SCALE GENOMIC DNA]</scope>
    <source>
        <strain evidence="5 6">L21-Spi-D4</strain>
    </source>
</reference>
<dbReference type="InterPro" id="IPR023210">
    <property type="entry name" value="NADP_OxRdtase_dom"/>
</dbReference>
<dbReference type="EMBL" id="CP013118">
    <property type="protein sequence ID" value="ALO15207.1"/>
    <property type="molecule type" value="Genomic_DNA"/>
</dbReference>
<feature type="domain" description="NADP-dependent oxidoreductase" evidence="4">
    <location>
        <begin position="14"/>
        <end position="290"/>
    </location>
</feature>
<dbReference type="PATRIC" id="fig|1307839.3.peg.1659"/>
<dbReference type="GO" id="GO:0016491">
    <property type="term" value="F:oxidoreductase activity"/>
    <property type="evidence" value="ECO:0007669"/>
    <property type="project" value="UniProtKB-KW"/>
</dbReference>
<dbReference type="GO" id="GO:0005829">
    <property type="term" value="C:cytosol"/>
    <property type="evidence" value="ECO:0007669"/>
    <property type="project" value="TreeGrafter"/>
</dbReference>
<evidence type="ECO:0000259" key="4">
    <source>
        <dbReference type="Pfam" id="PF00248"/>
    </source>
</evidence>
<dbReference type="PANTHER" id="PTHR43364:SF1">
    <property type="entry name" value="OXIDOREDUCTASE YDHF"/>
    <property type="match status" value="1"/>
</dbReference>
<evidence type="ECO:0000313" key="6">
    <source>
        <dbReference type="Proteomes" id="UP000064893"/>
    </source>
</evidence>
<keyword evidence="6" id="KW-1185">Reference proteome</keyword>
<evidence type="ECO:0000313" key="5">
    <source>
        <dbReference type="EMBL" id="ALO15207.1"/>
    </source>
</evidence>
<sequence length="300" mass="33850">MDKIQLAPQLEVSRIIHGHWRLLDWGLSDKELTNFIEKLMAHGVTTFDHADIYGDYACEEVFGKALKLNRGLREDMQIITKCGIKLMSDKYPDRKVKSYDYSYTHIVNSAEQSLKKLNTDYIDLLLLHRPSPLFDPSEVAKAFGDLKQSGKVRYFGVSNFNPSQFEMLQSYLDEKLLTNQVEISPLNIAAFEDGTVEGALKHRIKPMAWSPLAGGKLFNPANVHEAEVQKTIVSIAEEMGAKGIDQVVYSWLLKHPAGILPIVGSGKIERLQNAVEAPSLKMTDEQWYRIFIAAKGEELP</sequence>
<dbReference type="CDD" id="cd19092">
    <property type="entry name" value="AKR_BsYcsN_EcYdhF-like"/>
    <property type="match status" value="1"/>
</dbReference>
<dbReference type="AlphaFoldDB" id="A0A0S2HYQ9"/>
<dbReference type="Gene3D" id="3.20.20.100">
    <property type="entry name" value="NADP-dependent oxidoreductase domain"/>
    <property type="match status" value="1"/>
</dbReference>
<dbReference type="SUPFAM" id="SSF51430">
    <property type="entry name" value="NAD(P)-linked oxidoreductase"/>
    <property type="match status" value="1"/>
</dbReference>
<dbReference type="STRING" id="1307839.L21SP5_01561"/>
<dbReference type="Proteomes" id="UP000064893">
    <property type="component" value="Chromosome"/>
</dbReference>
<dbReference type="OrthoDB" id="9773828at2"/>
<evidence type="ECO:0000256" key="3">
    <source>
        <dbReference type="ARBA" id="ARBA00038157"/>
    </source>
</evidence>
<dbReference type="FunFam" id="3.20.20.100:FF:000008">
    <property type="entry name" value="Aldo/keto reductase family oxidoreductase"/>
    <property type="match status" value="1"/>
</dbReference>
<dbReference type="RefSeq" id="WP_057952684.1">
    <property type="nucleotide sequence ID" value="NZ_CP013118.1"/>
</dbReference>